<dbReference type="FunCoup" id="A3M061">
    <property type="interactions" value="43"/>
</dbReference>
<evidence type="ECO:0000313" key="2">
    <source>
        <dbReference type="EMBL" id="ABN68661.2"/>
    </source>
</evidence>
<reference evidence="2 3" key="1">
    <citation type="journal article" date="2007" name="Nat. Biotechnol.">
        <title>Genome sequence of the lignocellulose-bioconverting and xylose-fermenting yeast Pichia stipitis.</title>
        <authorList>
            <person name="Jeffries T.W."/>
            <person name="Grigoriev I.V."/>
            <person name="Grimwood J."/>
            <person name="Laplaza J.M."/>
            <person name="Aerts A."/>
            <person name="Salamov A."/>
            <person name="Schmutz J."/>
            <person name="Lindquist E."/>
            <person name="Dehal P."/>
            <person name="Shapiro H."/>
            <person name="Jin Y.S."/>
            <person name="Passoth V."/>
            <person name="Richardson P.M."/>
        </authorList>
    </citation>
    <scope>NUCLEOTIDE SEQUENCE [LARGE SCALE GENOMIC DNA]</scope>
    <source>
        <strain evidence="3">ATCC 58785 / CBS 6054 / NBRC 10063 / NRRL Y-11545</strain>
    </source>
</reference>
<dbReference type="HOGENOM" id="CLU_077187_0_0_1"/>
<proteinExistence type="predicted"/>
<dbReference type="GeneID" id="4840807"/>
<dbReference type="OrthoDB" id="4065597at2759"/>
<dbReference type="Pfam" id="PF17242">
    <property type="entry name" value="DUF5315"/>
    <property type="match status" value="1"/>
</dbReference>
<name>A3M061_PICST</name>
<keyword evidence="3" id="KW-1185">Reference proteome</keyword>
<organism evidence="2 3">
    <name type="scientific">Scheffersomyces stipitis (strain ATCC 58785 / CBS 6054 / NBRC 10063 / NRRL Y-11545)</name>
    <name type="common">Yeast</name>
    <name type="synonym">Pichia stipitis</name>
    <dbReference type="NCBI Taxonomy" id="322104"/>
    <lineage>
        <taxon>Eukaryota</taxon>
        <taxon>Fungi</taxon>
        <taxon>Dikarya</taxon>
        <taxon>Ascomycota</taxon>
        <taxon>Saccharomycotina</taxon>
        <taxon>Pichiomycetes</taxon>
        <taxon>Debaryomycetaceae</taxon>
        <taxon>Scheffersomyces</taxon>
    </lineage>
</organism>
<feature type="compositionally biased region" description="Polar residues" evidence="1">
    <location>
        <begin position="41"/>
        <end position="52"/>
    </location>
</feature>
<protein>
    <submittedName>
        <fullName evidence="2">Uncharacterized protein</fullName>
    </submittedName>
</protein>
<dbReference type="eggNOG" id="ENOG502SAYP">
    <property type="taxonomic scope" value="Eukaryota"/>
</dbReference>
<dbReference type="Proteomes" id="UP000002258">
    <property type="component" value="Chromosome 8"/>
</dbReference>
<dbReference type="AlphaFoldDB" id="A3M061"/>
<dbReference type="EMBL" id="CP000502">
    <property type="protein sequence ID" value="ABN68661.2"/>
    <property type="molecule type" value="Genomic_DNA"/>
</dbReference>
<feature type="region of interest" description="Disordered" evidence="1">
    <location>
        <begin position="1"/>
        <end position="65"/>
    </location>
</feature>
<feature type="compositionally biased region" description="Low complexity" evidence="1">
    <location>
        <begin position="53"/>
        <end position="65"/>
    </location>
</feature>
<feature type="compositionally biased region" description="Polar residues" evidence="1">
    <location>
        <begin position="1"/>
        <end position="16"/>
    </location>
</feature>
<dbReference type="RefSeq" id="XP_001386690.2">
    <property type="nucleotide sequence ID" value="XM_001386653.1"/>
</dbReference>
<accession>A3M061</accession>
<gene>
    <name evidence="2" type="ORF">PICST_33797</name>
</gene>
<dbReference type="KEGG" id="pic:PICST_33797"/>
<sequence>MSSSNIRTADSSSGSSKLPVPRHTYSNSSVSNISSMNPQSLSNLKPNRSGSSAARLTRTNTNATDAITNANSTILGEGAPSLRTIDMVPSARPSVSYSDKLWTQIDVLDDVKSMANQVRSKGSFFNDKFNQELTKLKEQQNKLLETMSSQHFSDIGRSRSNQLVAASIKSPSLALHSTGGLKGGLLPSDKDEIVDKDKLKQEKLDEFFGDEQGTKSSRDILYRKQNFDEMNKYVDQIKDDLVNVGESMKRFDETTREIW</sequence>
<dbReference type="OMA" id="SDKLWTQ"/>
<evidence type="ECO:0000313" key="3">
    <source>
        <dbReference type="Proteomes" id="UP000002258"/>
    </source>
</evidence>
<feature type="compositionally biased region" description="Low complexity" evidence="1">
    <location>
        <begin position="26"/>
        <end position="40"/>
    </location>
</feature>
<dbReference type="InParanoid" id="A3M061"/>
<evidence type="ECO:0000256" key="1">
    <source>
        <dbReference type="SAM" id="MobiDB-lite"/>
    </source>
</evidence>